<evidence type="ECO:0000256" key="1">
    <source>
        <dbReference type="ARBA" id="ARBA00003510"/>
    </source>
</evidence>
<comment type="similarity">
    <text evidence="3 10">Belongs to the binding-protein-dependent transport system permease family. CysTW subfamily.</text>
</comment>
<dbReference type="Proteomes" id="UP000702209">
    <property type="component" value="Unassembled WGS sequence"/>
</dbReference>
<sequence length="300" mass="32313">MTTSTLDRPVKAPTFRHVSVARRVRNNIATGLVWLAFGIALVPLGWVLIMVVTKGFSAVVRANWWQNSMKGVLPHQFAGGVYHAIYGTIVQSLVATVIAVPLGIMAAIYLVEYGRGALAKTTTFMVDILAGVPSIVAALFIFALWIATLGFPQSSFAVALALVLLMLPVVVRSTEEMLKLVPDELREASYALGIPKWKTIVKIVVPTALPGMISGILLAIARVMGETAPVLVLVGYSKSINTNIFDGNMASLPLLIYQELANPEAAGRERVWGAALTLILIIALLYLAAAVVNRLLTRNR</sequence>
<dbReference type="NCBIfam" id="TIGR00974">
    <property type="entry name" value="3a0107s02c"/>
    <property type="match status" value="1"/>
</dbReference>
<dbReference type="Pfam" id="PF00528">
    <property type="entry name" value="BPD_transp_1"/>
    <property type="match status" value="1"/>
</dbReference>
<dbReference type="PANTHER" id="PTHR42922">
    <property type="entry name" value="PHOSPHATE TRANSPORT SYSTEM PERMEASE PROTEIN PSTA"/>
    <property type="match status" value="1"/>
</dbReference>
<dbReference type="Gene3D" id="1.10.3720.10">
    <property type="entry name" value="MetI-like"/>
    <property type="match status" value="1"/>
</dbReference>
<feature type="transmembrane region" description="Helical" evidence="10">
    <location>
        <begin position="32"/>
        <end position="52"/>
    </location>
</feature>
<comment type="caution">
    <text evidence="12">The sequence shown here is derived from an EMBL/GenBank/DDBJ whole genome shotgun (WGS) entry which is preliminary data.</text>
</comment>
<dbReference type="InterPro" id="IPR051408">
    <property type="entry name" value="Phosphate_transprt_permease"/>
</dbReference>
<keyword evidence="13" id="KW-1185">Reference proteome</keyword>
<dbReference type="InterPro" id="IPR005672">
    <property type="entry name" value="Phosphate_PstA"/>
</dbReference>
<feature type="transmembrane region" description="Helical" evidence="10">
    <location>
        <begin position="153"/>
        <end position="171"/>
    </location>
</feature>
<keyword evidence="5 10" id="KW-1003">Cell membrane</keyword>
<feature type="transmembrane region" description="Helical" evidence="10">
    <location>
        <begin position="123"/>
        <end position="147"/>
    </location>
</feature>
<comment type="function">
    <text evidence="1">Part of the binding-protein-dependent transport system for phosphate; probably responsible for the translocation of the substrate across the membrane.</text>
</comment>
<dbReference type="EMBL" id="JADLQX010000008">
    <property type="protein sequence ID" value="MBF6298469.1"/>
    <property type="molecule type" value="Genomic_DNA"/>
</dbReference>
<comment type="subcellular location">
    <subcellularLocation>
        <location evidence="2 10">Cell membrane</location>
        <topology evidence="2 10">Multi-pass membrane protein</topology>
    </subcellularLocation>
</comment>
<organism evidence="12 13">
    <name type="scientific">Nocardia amamiensis</name>
    <dbReference type="NCBI Taxonomy" id="404578"/>
    <lineage>
        <taxon>Bacteria</taxon>
        <taxon>Bacillati</taxon>
        <taxon>Actinomycetota</taxon>
        <taxon>Actinomycetes</taxon>
        <taxon>Mycobacteriales</taxon>
        <taxon>Nocardiaceae</taxon>
        <taxon>Nocardia</taxon>
    </lineage>
</organism>
<feature type="domain" description="ABC transmembrane type-1" evidence="11">
    <location>
        <begin position="85"/>
        <end position="293"/>
    </location>
</feature>
<protein>
    <recommendedName>
        <fullName evidence="10">Phosphate transport system permease protein PstA</fullName>
    </recommendedName>
</protein>
<gene>
    <name evidence="12" type="primary">pstA</name>
    <name evidence="12" type="ORF">IU459_13065</name>
</gene>
<keyword evidence="6" id="KW-0592">Phosphate transport</keyword>
<evidence type="ECO:0000256" key="6">
    <source>
        <dbReference type="ARBA" id="ARBA00022592"/>
    </source>
</evidence>
<accession>A0ABS0CUD9</accession>
<keyword evidence="9 10" id="KW-0472">Membrane</keyword>
<evidence type="ECO:0000256" key="7">
    <source>
        <dbReference type="ARBA" id="ARBA00022692"/>
    </source>
</evidence>
<evidence type="ECO:0000259" key="11">
    <source>
        <dbReference type="PROSITE" id="PS50928"/>
    </source>
</evidence>
<feature type="transmembrane region" description="Helical" evidence="10">
    <location>
        <begin position="84"/>
        <end position="111"/>
    </location>
</feature>
<feature type="transmembrane region" description="Helical" evidence="10">
    <location>
        <begin position="203"/>
        <end position="224"/>
    </location>
</feature>
<dbReference type="SUPFAM" id="SSF161098">
    <property type="entry name" value="MetI-like"/>
    <property type="match status" value="1"/>
</dbReference>
<evidence type="ECO:0000313" key="12">
    <source>
        <dbReference type="EMBL" id="MBF6298469.1"/>
    </source>
</evidence>
<feature type="transmembrane region" description="Helical" evidence="10">
    <location>
        <begin position="271"/>
        <end position="292"/>
    </location>
</feature>
<reference evidence="12 13" key="1">
    <citation type="submission" date="2020-10" db="EMBL/GenBank/DDBJ databases">
        <title>Identification of Nocardia species via Next-generation sequencing and recognition of intraspecies genetic diversity.</title>
        <authorList>
            <person name="Li P."/>
            <person name="Li P."/>
            <person name="Lu B."/>
        </authorList>
    </citation>
    <scope>NUCLEOTIDE SEQUENCE [LARGE SCALE GENOMIC DNA]</scope>
    <source>
        <strain evidence="12 13">BJ06-0157</strain>
    </source>
</reference>
<proteinExistence type="inferred from homology"/>
<evidence type="ECO:0000256" key="9">
    <source>
        <dbReference type="ARBA" id="ARBA00023136"/>
    </source>
</evidence>
<dbReference type="CDD" id="cd06261">
    <property type="entry name" value="TM_PBP2"/>
    <property type="match status" value="1"/>
</dbReference>
<keyword evidence="8 10" id="KW-1133">Transmembrane helix</keyword>
<evidence type="ECO:0000256" key="10">
    <source>
        <dbReference type="RuleBase" id="RU363043"/>
    </source>
</evidence>
<name>A0ABS0CUD9_9NOCA</name>
<evidence type="ECO:0000256" key="8">
    <source>
        <dbReference type="ARBA" id="ARBA00022989"/>
    </source>
</evidence>
<dbReference type="PROSITE" id="PS50928">
    <property type="entry name" value="ABC_TM1"/>
    <property type="match status" value="1"/>
</dbReference>
<evidence type="ECO:0000313" key="13">
    <source>
        <dbReference type="Proteomes" id="UP000702209"/>
    </source>
</evidence>
<evidence type="ECO:0000256" key="5">
    <source>
        <dbReference type="ARBA" id="ARBA00022475"/>
    </source>
</evidence>
<evidence type="ECO:0000256" key="4">
    <source>
        <dbReference type="ARBA" id="ARBA00022448"/>
    </source>
</evidence>
<evidence type="ECO:0000256" key="3">
    <source>
        <dbReference type="ARBA" id="ARBA00007069"/>
    </source>
</evidence>
<dbReference type="InterPro" id="IPR035906">
    <property type="entry name" value="MetI-like_sf"/>
</dbReference>
<keyword evidence="7 10" id="KW-0812">Transmembrane</keyword>
<keyword evidence="4" id="KW-0813">Transport</keyword>
<evidence type="ECO:0000256" key="2">
    <source>
        <dbReference type="ARBA" id="ARBA00004651"/>
    </source>
</evidence>
<dbReference type="RefSeq" id="WP_195129779.1">
    <property type="nucleotide sequence ID" value="NZ_JADLQX010000008.1"/>
</dbReference>
<dbReference type="PANTHER" id="PTHR42922:SF1">
    <property type="entry name" value="PHOSPHATE TRANSPORT SYSTEM PERMEASE PROTEIN PSTA"/>
    <property type="match status" value="1"/>
</dbReference>
<dbReference type="InterPro" id="IPR000515">
    <property type="entry name" value="MetI-like"/>
</dbReference>